<feature type="region of interest" description="Disordered" evidence="1">
    <location>
        <begin position="176"/>
        <end position="234"/>
    </location>
</feature>
<feature type="domain" description="GPI inositol-deacylase PGAP1-like alpha/beta" evidence="2">
    <location>
        <begin position="393"/>
        <end position="500"/>
    </location>
</feature>
<comment type="caution">
    <text evidence="3">The sequence shown here is derived from an EMBL/GenBank/DDBJ whole genome shotgun (WGS) entry which is preliminary data.</text>
</comment>
<dbReference type="OrthoDB" id="5095936at2"/>
<sequence>MSADASGLDVVGGAGGVGADLDEVDVAVTRLHRCVAELSDAAEALGWGRSLLQGLDGAVVDPGAVIELEITLTRLHREMNDVAFDTLTLSEAVAVCATVYRDAEEVLRNRWGALGATVGTAVSMEFGPLPMLAGVALVTALPRLSILIDGVMDTVGELTGEKPAATQGLTGLLPASAEPQLTLPPGSAVPPLPSQSGPQLTGPVPSGALAAASSPANQTSLDQTSLDREPPSALQRELRDLGNAAREPAVAFAAGFLAGPLAMATPPAPLLARGAARAGAAQGIGASTDVVVVPRALPASVSAAGPSRGVGDTIRRIHAADDGSGPDGRIRVERITHSDGSRAAVVYVPGTQDWAEGSPLPASSDAILRAVAGDTSAYSNAVLGALVEAGVTPGEPVMLAGHSLGGIVAAQMAADPSVRASYDVEAVLTAGSPIGAIDIPAGVDVLALEHTNDPVPDAEGLENTKTNSHLTTVTAPTPQGLDAHGTDGYALLGDAADTSTAPSLVAYRDATSQFFAESGSTSQVTEVVARRIGP</sequence>
<dbReference type="GO" id="GO:0016788">
    <property type="term" value="F:hydrolase activity, acting on ester bonds"/>
    <property type="evidence" value="ECO:0007669"/>
    <property type="project" value="InterPro"/>
</dbReference>
<dbReference type="InterPro" id="IPR012908">
    <property type="entry name" value="PGAP1-ab_dom-like"/>
</dbReference>
<evidence type="ECO:0000256" key="1">
    <source>
        <dbReference type="SAM" id="MobiDB-lite"/>
    </source>
</evidence>
<keyword evidence="4" id="KW-1185">Reference proteome</keyword>
<dbReference type="InterPro" id="IPR029058">
    <property type="entry name" value="AB_hydrolase_fold"/>
</dbReference>
<dbReference type="EMBL" id="QGDQ01000002">
    <property type="protein sequence ID" value="PWJ55815.1"/>
    <property type="molecule type" value="Genomic_DNA"/>
</dbReference>
<dbReference type="AlphaFoldDB" id="A0A316ADI0"/>
<reference evidence="3 4" key="1">
    <citation type="submission" date="2018-03" db="EMBL/GenBank/DDBJ databases">
        <title>Genomic Encyclopedia of Archaeal and Bacterial Type Strains, Phase II (KMG-II): from individual species to whole genera.</title>
        <authorList>
            <person name="Goeker M."/>
        </authorList>
    </citation>
    <scope>NUCLEOTIDE SEQUENCE [LARGE SCALE GENOMIC DNA]</scope>
    <source>
        <strain evidence="3 4">DSM 44889</strain>
    </source>
</reference>
<feature type="compositionally biased region" description="Low complexity" evidence="1">
    <location>
        <begin position="203"/>
        <end position="216"/>
    </location>
</feature>
<organism evidence="3 4">
    <name type="scientific">Quadrisphaera granulorum</name>
    <dbReference type="NCBI Taxonomy" id="317664"/>
    <lineage>
        <taxon>Bacteria</taxon>
        <taxon>Bacillati</taxon>
        <taxon>Actinomycetota</taxon>
        <taxon>Actinomycetes</taxon>
        <taxon>Kineosporiales</taxon>
        <taxon>Kineosporiaceae</taxon>
        <taxon>Quadrisphaera</taxon>
    </lineage>
</organism>
<dbReference type="SUPFAM" id="SSF53474">
    <property type="entry name" value="alpha/beta-Hydrolases"/>
    <property type="match status" value="1"/>
</dbReference>
<dbReference type="Pfam" id="PF07819">
    <property type="entry name" value="PGAP1"/>
    <property type="match status" value="1"/>
</dbReference>
<dbReference type="RefSeq" id="WP_109772865.1">
    <property type="nucleotide sequence ID" value="NZ_QGDQ01000002.1"/>
</dbReference>
<dbReference type="Proteomes" id="UP000245469">
    <property type="component" value="Unassembled WGS sequence"/>
</dbReference>
<accession>A0A316ADI0</accession>
<name>A0A316ADI0_9ACTN</name>
<gene>
    <name evidence="3" type="ORF">BXY45_102181</name>
</gene>
<evidence type="ECO:0000313" key="4">
    <source>
        <dbReference type="Proteomes" id="UP000245469"/>
    </source>
</evidence>
<evidence type="ECO:0000259" key="2">
    <source>
        <dbReference type="Pfam" id="PF07819"/>
    </source>
</evidence>
<proteinExistence type="predicted"/>
<evidence type="ECO:0000313" key="3">
    <source>
        <dbReference type="EMBL" id="PWJ55815.1"/>
    </source>
</evidence>
<dbReference type="Gene3D" id="3.40.50.1820">
    <property type="entry name" value="alpha/beta hydrolase"/>
    <property type="match status" value="1"/>
</dbReference>
<protein>
    <submittedName>
        <fullName evidence="3">PGAP1-like protein</fullName>
    </submittedName>
</protein>
<feature type="compositionally biased region" description="Basic and acidic residues" evidence="1">
    <location>
        <begin position="225"/>
        <end position="234"/>
    </location>
</feature>